<reference evidence="1 2" key="1">
    <citation type="submission" date="2024-09" db="EMBL/GenBank/DDBJ databases">
        <authorList>
            <person name="Sun Q."/>
            <person name="Mori K."/>
        </authorList>
    </citation>
    <scope>NUCLEOTIDE SEQUENCE [LARGE SCALE GENOMIC DNA]</scope>
    <source>
        <strain evidence="1 2">JCM 3028</strain>
    </source>
</reference>
<comment type="caution">
    <text evidence="1">The sequence shown here is derived from an EMBL/GenBank/DDBJ whole genome shotgun (WGS) entry which is preliminary data.</text>
</comment>
<sequence>MPASVPSPPILGDELRLLLHTGLPVPSDIVAPTLLALPGVSVRAANSHNATSRARALDGLLRWQLAQLEHELADAARILFGAAPGTAGTTLTERRARAARAAGYEVHHFRKRIEPRLCLLLADMLAADSEEVAAVHAVPPVLTATSQGPLRLPADVFAWEVVEHERMLSKLWAAVYALRADLLDLARLVSMDAPDHDRYQAVDTALWRYGQVLAEADEYRGAYGDALLHTGTRLPPRGLAQLAGWIPPIPEAATDQLSVVARIATTQQDFLAQVDDTDRDTWHTAFTTIERTAS</sequence>
<dbReference type="Proteomes" id="UP001589610">
    <property type="component" value="Unassembled WGS sequence"/>
</dbReference>
<protein>
    <submittedName>
        <fullName evidence="1">Uncharacterized protein</fullName>
    </submittedName>
</protein>
<accession>A0ABV5TC79</accession>
<dbReference type="RefSeq" id="WP_386156909.1">
    <property type="nucleotide sequence ID" value="NZ_JBHMBS010000006.1"/>
</dbReference>
<evidence type="ECO:0000313" key="2">
    <source>
        <dbReference type="Proteomes" id="UP001589610"/>
    </source>
</evidence>
<organism evidence="1 2">
    <name type="scientific">Streptosporangium vulgare</name>
    <dbReference type="NCBI Taxonomy" id="46190"/>
    <lineage>
        <taxon>Bacteria</taxon>
        <taxon>Bacillati</taxon>
        <taxon>Actinomycetota</taxon>
        <taxon>Actinomycetes</taxon>
        <taxon>Streptosporangiales</taxon>
        <taxon>Streptosporangiaceae</taxon>
        <taxon>Streptosporangium</taxon>
    </lineage>
</organism>
<evidence type="ECO:0000313" key="1">
    <source>
        <dbReference type="EMBL" id="MFB9676708.1"/>
    </source>
</evidence>
<dbReference type="EMBL" id="JBHMBS010000006">
    <property type="protein sequence ID" value="MFB9676708.1"/>
    <property type="molecule type" value="Genomic_DNA"/>
</dbReference>
<name>A0ABV5TC79_9ACTN</name>
<keyword evidence="2" id="KW-1185">Reference proteome</keyword>
<proteinExistence type="predicted"/>
<gene>
    <name evidence="1" type="ORF">ACFFRH_14560</name>
</gene>